<evidence type="ECO:0000313" key="2">
    <source>
        <dbReference type="WBParaSite" id="ACRNAN_scaffold10558.g31223.t1"/>
    </source>
</evidence>
<dbReference type="AlphaFoldDB" id="A0A914CGX6"/>
<keyword evidence="1" id="KW-1185">Reference proteome</keyword>
<dbReference type="InterPro" id="IPR016186">
    <property type="entry name" value="C-type_lectin-like/link_sf"/>
</dbReference>
<proteinExistence type="predicted"/>
<organism evidence="1 2">
    <name type="scientific">Acrobeloides nanus</name>
    <dbReference type="NCBI Taxonomy" id="290746"/>
    <lineage>
        <taxon>Eukaryota</taxon>
        <taxon>Metazoa</taxon>
        <taxon>Ecdysozoa</taxon>
        <taxon>Nematoda</taxon>
        <taxon>Chromadorea</taxon>
        <taxon>Rhabditida</taxon>
        <taxon>Tylenchina</taxon>
        <taxon>Cephalobomorpha</taxon>
        <taxon>Cephaloboidea</taxon>
        <taxon>Cephalobidae</taxon>
        <taxon>Acrobeloides</taxon>
    </lineage>
</organism>
<dbReference type="SUPFAM" id="SSF56436">
    <property type="entry name" value="C-type lectin-like"/>
    <property type="match status" value="1"/>
</dbReference>
<name>A0A914CGX6_9BILA</name>
<protein>
    <submittedName>
        <fullName evidence="2">C-type lectin domain-containing protein</fullName>
    </submittedName>
</protein>
<dbReference type="InterPro" id="IPR016187">
    <property type="entry name" value="CTDL_fold"/>
</dbReference>
<accession>A0A914CGX6</accession>
<dbReference type="WBParaSite" id="ACRNAN_scaffold10558.g31223.t1">
    <property type="protein sequence ID" value="ACRNAN_scaffold10558.g31223.t1"/>
    <property type="gene ID" value="ACRNAN_scaffold10558.g31223"/>
</dbReference>
<dbReference type="Gene3D" id="3.10.100.10">
    <property type="entry name" value="Mannose-Binding Protein A, subunit A"/>
    <property type="match status" value="1"/>
</dbReference>
<reference evidence="2" key="1">
    <citation type="submission" date="2022-11" db="UniProtKB">
        <authorList>
            <consortium name="WormBaseParasite"/>
        </authorList>
    </citation>
    <scope>IDENTIFICATION</scope>
</reference>
<evidence type="ECO:0000313" key="1">
    <source>
        <dbReference type="Proteomes" id="UP000887540"/>
    </source>
</evidence>
<dbReference type="Proteomes" id="UP000887540">
    <property type="component" value="Unplaced"/>
</dbReference>
<sequence>MGSSLFCDPGWVYFNHTRKCYQVVLKDMNVYDAINTCKSMNATMASIHGEAHNDFLINLECDDGWARYELTNLHGERYNMCYYVR</sequence>